<dbReference type="InterPro" id="IPR036397">
    <property type="entry name" value="RNaseH_sf"/>
</dbReference>
<dbReference type="AlphaFoldDB" id="A0A0J7N6Z7"/>
<dbReference type="PANTHER" id="PTHR47331">
    <property type="entry name" value="PHD-TYPE DOMAIN-CONTAINING PROTEIN"/>
    <property type="match status" value="1"/>
</dbReference>
<evidence type="ECO:0000313" key="2">
    <source>
        <dbReference type="EMBL" id="KMQ88465.1"/>
    </source>
</evidence>
<proteinExistence type="predicted"/>
<comment type="caution">
    <text evidence="2">The sequence shown here is derived from an EMBL/GenBank/DDBJ whole genome shotgun (WGS) entry which is preliminary data.</text>
</comment>
<organism evidence="2 3">
    <name type="scientific">Lasius niger</name>
    <name type="common">Black garden ant</name>
    <dbReference type="NCBI Taxonomy" id="67767"/>
    <lineage>
        <taxon>Eukaryota</taxon>
        <taxon>Metazoa</taxon>
        <taxon>Ecdysozoa</taxon>
        <taxon>Arthropoda</taxon>
        <taxon>Hexapoda</taxon>
        <taxon>Insecta</taxon>
        <taxon>Pterygota</taxon>
        <taxon>Neoptera</taxon>
        <taxon>Endopterygota</taxon>
        <taxon>Hymenoptera</taxon>
        <taxon>Apocrita</taxon>
        <taxon>Aculeata</taxon>
        <taxon>Formicoidea</taxon>
        <taxon>Formicidae</taxon>
        <taxon>Formicinae</taxon>
        <taxon>Lasius</taxon>
        <taxon>Lasius</taxon>
    </lineage>
</organism>
<accession>A0A0J7N6Z7</accession>
<keyword evidence="3" id="KW-1185">Reference proteome</keyword>
<sequence length="286" mass="32318">MASTSQQLPLGLDELDAALQRWIRVVQALAFHQELREPEEGCAAWSTDCGTNFVGADRQLRELFQASNRDVHRIIGQLADDGIQWRFNPPAAPHFGGLWEAVVKALKHHLRRVIGETRLTYEEMATFLAIVESCLNSRPLQALSDDPDDLSALSPGHFLISGPLNALPEPSLLDAPTNRLSRWQLLHQMRDHLWQRWSCEYLQRLAPRPKWWTTPGNLKESQLCLVKNETTPPCRWPLARIIRLHPEEDGQIRVVDVRTSGGELTRPVVKLVPLPTADVEEPGPQA</sequence>
<dbReference type="InterPro" id="IPR012337">
    <property type="entry name" value="RNaseH-like_sf"/>
</dbReference>
<dbReference type="GO" id="GO:0003676">
    <property type="term" value="F:nucleic acid binding"/>
    <property type="evidence" value="ECO:0007669"/>
    <property type="project" value="InterPro"/>
</dbReference>
<feature type="domain" description="DUF5641" evidence="1">
    <location>
        <begin position="181"/>
        <end position="274"/>
    </location>
</feature>
<dbReference type="Proteomes" id="UP000036403">
    <property type="component" value="Unassembled WGS sequence"/>
</dbReference>
<dbReference type="Gene3D" id="3.30.420.10">
    <property type="entry name" value="Ribonuclease H-like superfamily/Ribonuclease H"/>
    <property type="match status" value="1"/>
</dbReference>
<dbReference type="PaxDb" id="67767-A0A0J7N6Z7"/>
<evidence type="ECO:0000313" key="3">
    <source>
        <dbReference type="Proteomes" id="UP000036403"/>
    </source>
</evidence>
<reference evidence="2 3" key="1">
    <citation type="submission" date="2015-04" db="EMBL/GenBank/DDBJ databases">
        <title>Lasius niger genome sequencing.</title>
        <authorList>
            <person name="Konorov E.A."/>
            <person name="Nikitin M.A."/>
            <person name="Kirill M.V."/>
            <person name="Chang P."/>
        </authorList>
    </citation>
    <scope>NUCLEOTIDE SEQUENCE [LARGE SCALE GENOMIC DNA]</scope>
    <source>
        <tissue evidence="2">Whole</tissue>
    </source>
</reference>
<evidence type="ECO:0000259" key="1">
    <source>
        <dbReference type="Pfam" id="PF18701"/>
    </source>
</evidence>
<gene>
    <name evidence="2" type="ORF">RF55_12045</name>
</gene>
<dbReference type="OrthoDB" id="6432478at2759"/>
<name>A0A0J7N6Z7_LASNI</name>
<protein>
    <recommendedName>
        <fullName evidence="1">DUF5641 domain-containing protein</fullName>
    </recommendedName>
</protein>
<dbReference type="SUPFAM" id="SSF53098">
    <property type="entry name" value="Ribonuclease H-like"/>
    <property type="match status" value="1"/>
</dbReference>
<dbReference type="InterPro" id="IPR040676">
    <property type="entry name" value="DUF5641"/>
</dbReference>
<dbReference type="Pfam" id="PF18701">
    <property type="entry name" value="DUF5641"/>
    <property type="match status" value="1"/>
</dbReference>
<dbReference type="STRING" id="67767.A0A0J7N6Z7"/>
<dbReference type="EMBL" id="LBMM01009009">
    <property type="protein sequence ID" value="KMQ88465.1"/>
    <property type="molecule type" value="Genomic_DNA"/>
</dbReference>
<dbReference type="PANTHER" id="PTHR47331:SF1">
    <property type="entry name" value="GAG-LIKE PROTEIN"/>
    <property type="match status" value="1"/>
</dbReference>